<dbReference type="EMBL" id="CAJPWZ010000917">
    <property type="protein sequence ID" value="CAG2203284.1"/>
    <property type="molecule type" value="Genomic_DNA"/>
</dbReference>
<organism evidence="2 3">
    <name type="scientific">Mytilus edulis</name>
    <name type="common">Blue mussel</name>
    <dbReference type="NCBI Taxonomy" id="6550"/>
    <lineage>
        <taxon>Eukaryota</taxon>
        <taxon>Metazoa</taxon>
        <taxon>Spiralia</taxon>
        <taxon>Lophotrochozoa</taxon>
        <taxon>Mollusca</taxon>
        <taxon>Bivalvia</taxon>
        <taxon>Autobranchia</taxon>
        <taxon>Pteriomorphia</taxon>
        <taxon>Mytilida</taxon>
        <taxon>Mytiloidea</taxon>
        <taxon>Mytilidae</taxon>
        <taxon>Mytilinae</taxon>
        <taxon>Mytilus</taxon>
    </lineage>
</organism>
<dbReference type="InterPro" id="IPR036514">
    <property type="entry name" value="SGNH_hydro_sf"/>
</dbReference>
<dbReference type="Proteomes" id="UP000683360">
    <property type="component" value="Unassembled WGS sequence"/>
</dbReference>
<sequence length="1351" mass="154656">MSNSQAQEKSQLYENYSQLSNKLDKISKDSDAISKNLNNLGKLFTVNTDKVSHSFKELNEQNCQVNSNLEITSEILSKNSTINDTVSRNLSSLCQSVKLLETSIPLRESPQMSRSRRTQDSSILNCDTSNRYQALSDYQDSPDAEQEKIESKSKKSANHKILLMGNSHVKYINTDYFLKDCIVDKLTVSTFEEANEKIQNYDTDYECVFIHFFTNDLRNNTPEDCIQLCSDLIDVIKSHCTFAKITISLPFACLKDQTLNDKVMKCNVLLQYTYLNSLDILICDNHNLGSRGTPVKKFLANDGLHLNKQGMNVFVSNIKYQLRKQMGLEKIQHHNQQKRGNNYQKRNNPQIGTQGTDFVNQNSWHGTVSYSKLGKILIAGDVNARTGSKQLDFIQNDILDTHISSLFEEYNPDFDIPVRHSQDSILSTRGKTLNDLCVQTGIRILNGRTPGDYIGQLTCHTPMGSSVVDYFLSSESLLSNILFFKVHDFKADLSDHCQVSTMLKVNCIFNAVQKDVYSIPNQYIWEENSAEKFQNALASPLVQEKIKTFNNTNYTGDSNIMIQDLNNILYEAANISIKKKIIKKVNSTAKVKKSQQSKWFDLPLINMKKQLCDKEKLFKKYNKDPYIRSSFFALLKKYRKARKTKYREFRADLIDQLDNLREENPKSYWTLLESLKNSDKKTEKSSNITSTEWAEYFKDLNKKPVTPSPNIIEFLRNLENAKVFTELDILITDKEISDAIHTLKNKKSCGPDSISNEMIKNSQSFLIKSLNHVFNKILSTGNYPQIWANGFITALFKNGSKDDPSNYRGLTVTSCLNFPLLKSFEAAMTRDEMQAEELRSVASSFSRLTRDLQSELDSISTSEYEKEAVAFRKLVKIHSKVLRETNLERDKISHVAFKLERIYTNACKNEKYNSTKQLLDNTIASYDINKESELLLRAKIISKSVELKKLWMEEEKERLDVLLRGWKDCLTVENQLLKHTHQSHGDRALKIADNIYNEDVISELAIMRMSPHKYRDFEDSCTLVGKAAKHLDTGDMLNTTDEEITKLHGKSRCKTAVGAVGKNNNTEEKHCKSLTILQTPSANIPHEKNRSATLPASERRKTNRRKDRQLAHSIDKDDNRYEISRRRKTKKSNARATLPYHPENLQYTEIQDLSKVDDNTSDDENLSVFGDKRLKHGKTKTKIESGDGIKPLKCSNKKVYARVIPQRRQTEDTRRTVTHHDHSNEECEGFTGEATTANKKGKTIPVSNSATFSYLSASEILNLREDATRRLNVYLHLVATEMYKSNDYGTLSLKKGESIAMMQTPTTDGLAFGYKKIRLNTKKKYGLFHVNLTKIDYSVNQNLENVLRIKQ</sequence>
<dbReference type="PANTHER" id="PTHR19446">
    <property type="entry name" value="REVERSE TRANSCRIPTASES"/>
    <property type="match status" value="1"/>
</dbReference>
<proteinExistence type="predicted"/>
<feature type="compositionally biased region" description="Basic and acidic residues" evidence="1">
    <location>
        <begin position="1208"/>
        <end position="1225"/>
    </location>
</feature>
<dbReference type="OrthoDB" id="5963756at2759"/>
<dbReference type="SUPFAM" id="SSF56219">
    <property type="entry name" value="DNase I-like"/>
    <property type="match status" value="1"/>
</dbReference>
<accession>A0A8S3R8Z7</accession>
<protein>
    <recommendedName>
        <fullName evidence="4">Endonuclease/exonuclease/phosphatase domain-containing protein</fullName>
    </recommendedName>
</protein>
<name>A0A8S3R8Z7_MYTED</name>
<reference evidence="2" key="1">
    <citation type="submission" date="2021-03" db="EMBL/GenBank/DDBJ databases">
        <authorList>
            <person name="Bekaert M."/>
        </authorList>
    </citation>
    <scope>NUCLEOTIDE SEQUENCE</scope>
</reference>
<dbReference type="SUPFAM" id="SSF52266">
    <property type="entry name" value="SGNH hydrolase"/>
    <property type="match status" value="1"/>
</dbReference>
<feature type="compositionally biased region" description="Basic and acidic residues" evidence="1">
    <location>
        <begin position="1108"/>
        <end position="1124"/>
    </location>
</feature>
<feature type="region of interest" description="Disordered" evidence="1">
    <location>
        <begin position="1208"/>
        <end position="1228"/>
    </location>
</feature>
<dbReference type="InterPro" id="IPR036691">
    <property type="entry name" value="Endo/exonu/phosph_ase_sf"/>
</dbReference>
<evidence type="ECO:0000313" key="2">
    <source>
        <dbReference type="EMBL" id="CAG2203284.1"/>
    </source>
</evidence>
<evidence type="ECO:0008006" key="4">
    <source>
        <dbReference type="Google" id="ProtNLM"/>
    </source>
</evidence>
<dbReference type="Gene3D" id="3.40.50.1110">
    <property type="entry name" value="SGNH hydrolase"/>
    <property type="match status" value="1"/>
</dbReference>
<evidence type="ECO:0000256" key="1">
    <source>
        <dbReference type="SAM" id="MobiDB-lite"/>
    </source>
</evidence>
<evidence type="ECO:0000313" key="3">
    <source>
        <dbReference type="Proteomes" id="UP000683360"/>
    </source>
</evidence>
<keyword evidence="3" id="KW-1185">Reference proteome</keyword>
<feature type="region of interest" description="Disordered" evidence="1">
    <location>
        <begin position="1077"/>
        <end position="1138"/>
    </location>
</feature>
<comment type="caution">
    <text evidence="2">The sequence shown here is derived from an EMBL/GenBank/DDBJ whole genome shotgun (WGS) entry which is preliminary data.</text>
</comment>
<gene>
    <name evidence="2" type="ORF">MEDL_17861</name>
</gene>